<keyword evidence="4" id="KW-0539">Nucleus</keyword>
<dbReference type="InterPro" id="IPR036638">
    <property type="entry name" value="HLH_DNA-bd_sf"/>
</dbReference>
<dbReference type="GO" id="GO:0005634">
    <property type="term" value="C:nucleus"/>
    <property type="evidence" value="ECO:0007669"/>
    <property type="project" value="UniProtKB-SubCell"/>
</dbReference>
<gene>
    <name evidence="7" type="ORF">CUMW_282520</name>
</gene>
<dbReference type="GO" id="GO:0043565">
    <property type="term" value="F:sequence-specific DNA binding"/>
    <property type="evidence" value="ECO:0007669"/>
    <property type="project" value="TreeGrafter"/>
</dbReference>
<keyword evidence="8" id="KW-1185">Reference proteome</keyword>
<dbReference type="AlphaFoldDB" id="A0A2H5N416"/>
<feature type="region of interest" description="Disordered" evidence="5">
    <location>
        <begin position="50"/>
        <end position="72"/>
    </location>
</feature>
<dbReference type="PANTHER" id="PTHR31945:SF17">
    <property type="entry name" value="TRANSCRIPTION FACTOR FER-LIKE IRON DEFICIENCY-INDUCED TRANSCRIPTION FACTOR"/>
    <property type="match status" value="1"/>
</dbReference>
<name>A0A2H5N416_CITUN</name>
<comment type="caution">
    <text evidence="7">The sequence shown here is derived from an EMBL/GenBank/DDBJ whole genome shotgun (WGS) entry which is preliminary data.</text>
</comment>
<dbReference type="InterPro" id="IPR011598">
    <property type="entry name" value="bHLH_dom"/>
</dbReference>
<sequence>MRDKMKKRLYQLRALVPNITKMDKALIVGDVVSYVQELQMKAKNLKTEVAGCEASPSSSENSKESIENTKNT</sequence>
<dbReference type="STRING" id="55188.A0A2H5N416"/>
<evidence type="ECO:0000313" key="7">
    <source>
        <dbReference type="EMBL" id="GAY34335.1"/>
    </source>
</evidence>
<dbReference type="InterPro" id="IPR051358">
    <property type="entry name" value="TF_AMS/ICE1/BHLH6-like"/>
</dbReference>
<dbReference type="GO" id="GO:0046983">
    <property type="term" value="F:protein dimerization activity"/>
    <property type="evidence" value="ECO:0007669"/>
    <property type="project" value="InterPro"/>
</dbReference>
<dbReference type="Gene3D" id="4.10.280.10">
    <property type="entry name" value="Helix-loop-helix DNA-binding domain"/>
    <property type="match status" value="1"/>
</dbReference>
<evidence type="ECO:0000256" key="1">
    <source>
        <dbReference type="ARBA" id="ARBA00004123"/>
    </source>
</evidence>
<dbReference type="EMBL" id="BDQV01003247">
    <property type="protein sequence ID" value="GAY34335.1"/>
    <property type="molecule type" value="Genomic_DNA"/>
</dbReference>
<evidence type="ECO:0000256" key="3">
    <source>
        <dbReference type="ARBA" id="ARBA00023163"/>
    </source>
</evidence>
<accession>A0A2H5N416</accession>
<dbReference type="Pfam" id="PF00010">
    <property type="entry name" value="HLH"/>
    <property type="match status" value="1"/>
</dbReference>
<feature type="domain" description="BHLH" evidence="6">
    <location>
        <begin position="1"/>
        <end position="38"/>
    </location>
</feature>
<comment type="subcellular location">
    <subcellularLocation>
        <location evidence="1">Nucleus</location>
    </subcellularLocation>
</comment>
<evidence type="ECO:0000256" key="2">
    <source>
        <dbReference type="ARBA" id="ARBA00023015"/>
    </source>
</evidence>
<organism evidence="7 8">
    <name type="scientific">Citrus unshiu</name>
    <name type="common">Satsuma mandarin</name>
    <name type="synonym">Citrus nobilis var. unshiu</name>
    <dbReference type="NCBI Taxonomy" id="55188"/>
    <lineage>
        <taxon>Eukaryota</taxon>
        <taxon>Viridiplantae</taxon>
        <taxon>Streptophyta</taxon>
        <taxon>Embryophyta</taxon>
        <taxon>Tracheophyta</taxon>
        <taxon>Spermatophyta</taxon>
        <taxon>Magnoliopsida</taxon>
        <taxon>eudicotyledons</taxon>
        <taxon>Gunneridae</taxon>
        <taxon>Pentapetalae</taxon>
        <taxon>rosids</taxon>
        <taxon>malvids</taxon>
        <taxon>Sapindales</taxon>
        <taxon>Rutaceae</taxon>
        <taxon>Aurantioideae</taxon>
        <taxon>Citrus</taxon>
    </lineage>
</organism>
<dbReference type="Proteomes" id="UP000236630">
    <property type="component" value="Unassembled WGS sequence"/>
</dbReference>
<feature type="compositionally biased region" description="Basic and acidic residues" evidence="5">
    <location>
        <begin position="61"/>
        <end position="72"/>
    </location>
</feature>
<keyword evidence="2" id="KW-0805">Transcription regulation</keyword>
<dbReference type="PANTHER" id="PTHR31945">
    <property type="entry name" value="TRANSCRIPTION FACTOR SCREAM2-RELATED"/>
    <property type="match status" value="1"/>
</dbReference>
<evidence type="ECO:0000256" key="5">
    <source>
        <dbReference type="SAM" id="MobiDB-lite"/>
    </source>
</evidence>
<proteinExistence type="predicted"/>
<evidence type="ECO:0000256" key="4">
    <source>
        <dbReference type="ARBA" id="ARBA00023242"/>
    </source>
</evidence>
<evidence type="ECO:0000313" key="8">
    <source>
        <dbReference type="Proteomes" id="UP000236630"/>
    </source>
</evidence>
<keyword evidence="3" id="KW-0804">Transcription</keyword>
<evidence type="ECO:0000259" key="6">
    <source>
        <dbReference type="PROSITE" id="PS50888"/>
    </source>
</evidence>
<dbReference type="SUPFAM" id="SSF47459">
    <property type="entry name" value="HLH, helix-loop-helix DNA-binding domain"/>
    <property type="match status" value="1"/>
</dbReference>
<dbReference type="PROSITE" id="PS50888">
    <property type="entry name" value="BHLH"/>
    <property type="match status" value="1"/>
</dbReference>
<protein>
    <recommendedName>
        <fullName evidence="6">BHLH domain-containing protein</fullName>
    </recommendedName>
</protein>
<reference evidence="7 8" key="1">
    <citation type="journal article" date="2017" name="Front. Genet.">
        <title>Draft sequencing of the heterozygous diploid genome of Satsuma (Citrus unshiu Marc.) using a hybrid assembly approach.</title>
        <authorList>
            <person name="Shimizu T."/>
            <person name="Tanizawa Y."/>
            <person name="Mochizuki T."/>
            <person name="Nagasaki H."/>
            <person name="Yoshioka T."/>
            <person name="Toyoda A."/>
            <person name="Fujiyama A."/>
            <person name="Kaminuma E."/>
            <person name="Nakamura Y."/>
        </authorList>
    </citation>
    <scope>NUCLEOTIDE SEQUENCE [LARGE SCALE GENOMIC DNA]</scope>
    <source>
        <strain evidence="8">cv. Miyagawa wase</strain>
    </source>
</reference>
<dbReference type="GO" id="GO:0003700">
    <property type="term" value="F:DNA-binding transcription factor activity"/>
    <property type="evidence" value="ECO:0007669"/>
    <property type="project" value="TreeGrafter"/>
</dbReference>